<dbReference type="PANTHER" id="PTHR33164:SF13">
    <property type="entry name" value="4-HYDROXYPHENYLACETATE CATABOLISM PROTEIN"/>
    <property type="match status" value="1"/>
</dbReference>
<reference evidence="2 3" key="1">
    <citation type="submission" date="2016-10" db="EMBL/GenBank/DDBJ databases">
        <authorList>
            <person name="de Groot N.N."/>
        </authorList>
    </citation>
    <scope>NUCLEOTIDE SEQUENCE [LARGE SCALE GENOMIC DNA]</scope>
    <source>
        <strain evidence="2 3">DSM 26880</strain>
    </source>
</reference>
<dbReference type="PROSITE" id="PS50995">
    <property type="entry name" value="HTH_MARR_2"/>
    <property type="match status" value="1"/>
</dbReference>
<dbReference type="GO" id="GO:0006950">
    <property type="term" value="P:response to stress"/>
    <property type="evidence" value="ECO:0007669"/>
    <property type="project" value="TreeGrafter"/>
</dbReference>
<dbReference type="PANTHER" id="PTHR33164">
    <property type="entry name" value="TRANSCRIPTIONAL REGULATOR, MARR FAMILY"/>
    <property type="match status" value="1"/>
</dbReference>
<dbReference type="STRING" id="321339.SAMN05444340_103348"/>
<accession>A0A1H3HDZ2</accession>
<dbReference type="Gene3D" id="1.10.10.10">
    <property type="entry name" value="Winged helix-like DNA-binding domain superfamily/Winged helix DNA-binding domain"/>
    <property type="match status" value="1"/>
</dbReference>
<dbReference type="InterPro" id="IPR000835">
    <property type="entry name" value="HTH_MarR-typ"/>
</dbReference>
<dbReference type="RefSeq" id="WP_089880691.1">
    <property type="nucleotide sequence ID" value="NZ_FNPF01000003.1"/>
</dbReference>
<proteinExistence type="predicted"/>
<dbReference type="Pfam" id="PF12802">
    <property type="entry name" value="MarR_2"/>
    <property type="match status" value="1"/>
</dbReference>
<evidence type="ECO:0000313" key="3">
    <source>
        <dbReference type="Proteomes" id="UP000199286"/>
    </source>
</evidence>
<organism evidence="2 3">
    <name type="scientific">Citreimonas salinaria</name>
    <dbReference type="NCBI Taxonomy" id="321339"/>
    <lineage>
        <taxon>Bacteria</taxon>
        <taxon>Pseudomonadati</taxon>
        <taxon>Pseudomonadota</taxon>
        <taxon>Alphaproteobacteria</taxon>
        <taxon>Rhodobacterales</taxon>
        <taxon>Roseobacteraceae</taxon>
        <taxon>Citreimonas</taxon>
    </lineage>
</organism>
<dbReference type="InterPro" id="IPR036390">
    <property type="entry name" value="WH_DNA-bd_sf"/>
</dbReference>
<keyword evidence="3" id="KW-1185">Reference proteome</keyword>
<name>A0A1H3HDZ2_9RHOB</name>
<dbReference type="SUPFAM" id="SSF46785">
    <property type="entry name" value="Winged helix' DNA-binding domain"/>
    <property type="match status" value="1"/>
</dbReference>
<feature type="domain" description="HTH marR-type" evidence="1">
    <location>
        <begin position="10"/>
        <end position="142"/>
    </location>
</feature>
<evidence type="ECO:0000313" key="2">
    <source>
        <dbReference type="EMBL" id="SDY12869.1"/>
    </source>
</evidence>
<sequence>MTVEDQKAGNHDLYSALHRARDAVLELYRPVLAQQGLTEPQWRTLVALDSSGPMDATRLAERAKIQPSSLSRIIRTFEERRLVATHRNADDARRLLLRLTPAGQATIARLRPGIDAVDRRLAARYGDTEITLLCQALEALRIVLDTQAPRTRGLRRKRR</sequence>
<dbReference type="Proteomes" id="UP000199286">
    <property type="component" value="Unassembled WGS sequence"/>
</dbReference>
<dbReference type="InterPro" id="IPR039422">
    <property type="entry name" value="MarR/SlyA-like"/>
</dbReference>
<evidence type="ECO:0000259" key="1">
    <source>
        <dbReference type="PROSITE" id="PS50995"/>
    </source>
</evidence>
<dbReference type="SMART" id="SM00347">
    <property type="entry name" value="HTH_MARR"/>
    <property type="match status" value="1"/>
</dbReference>
<protein>
    <submittedName>
        <fullName evidence="2">Transcriptional regulator, MarR family</fullName>
    </submittedName>
</protein>
<gene>
    <name evidence="2" type="ORF">SAMN05444340_103348</name>
</gene>
<dbReference type="OrthoDB" id="8588347at2"/>
<dbReference type="GO" id="GO:0003700">
    <property type="term" value="F:DNA-binding transcription factor activity"/>
    <property type="evidence" value="ECO:0007669"/>
    <property type="project" value="InterPro"/>
</dbReference>
<dbReference type="EMBL" id="FNPF01000003">
    <property type="protein sequence ID" value="SDY12869.1"/>
    <property type="molecule type" value="Genomic_DNA"/>
</dbReference>
<dbReference type="AlphaFoldDB" id="A0A1H3HDZ2"/>
<dbReference type="InterPro" id="IPR036388">
    <property type="entry name" value="WH-like_DNA-bd_sf"/>
</dbReference>